<evidence type="ECO:0000313" key="1">
    <source>
        <dbReference type="EMBL" id="KAJ8049154.1"/>
    </source>
</evidence>
<organism evidence="1 2">
    <name type="scientific">Holothuria leucospilota</name>
    <name type="common">Black long sea cucumber</name>
    <name type="synonym">Mertensiothuria leucospilota</name>
    <dbReference type="NCBI Taxonomy" id="206669"/>
    <lineage>
        <taxon>Eukaryota</taxon>
        <taxon>Metazoa</taxon>
        <taxon>Echinodermata</taxon>
        <taxon>Eleutherozoa</taxon>
        <taxon>Echinozoa</taxon>
        <taxon>Holothuroidea</taxon>
        <taxon>Aspidochirotacea</taxon>
        <taxon>Aspidochirotida</taxon>
        <taxon>Holothuriidae</taxon>
        <taxon>Holothuria</taxon>
    </lineage>
</organism>
<name>A0A9Q1HJE7_HOLLE</name>
<dbReference type="OrthoDB" id="5988894at2759"/>
<gene>
    <name evidence="1" type="ORF">HOLleu_01769</name>
</gene>
<dbReference type="PANTHER" id="PTHR47642:SF8">
    <property type="entry name" value="ATP-DEPENDENT DNA HELICASE"/>
    <property type="match status" value="1"/>
</dbReference>
<dbReference type="EMBL" id="JAIZAY010000001">
    <property type="protein sequence ID" value="KAJ8049154.1"/>
    <property type="molecule type" value="Genomic_DNA"/>
</dbReference>
<dbReference type="Proteomes" id="UP001152320">
    <property type="component" value="Chromosome 1"/>
</dbReference>
<comment type="caution">
    <text evidence="1">The sequence shown here is derived from an EMBL/GenBank/DDBJ whole genome shotgun (WGS) entry which is preliminary data.</text>
</comment>
<dbReference type="AlphaFoldDB" id="A0A9Q1HJE7"/>
<sequence length="195" mass="22113">MSKSQRGMSLLLDQACKEARSGNSDIQNQVKSIGNKFLNAVEIGAQEAAYLLLQFPITRSSSNIVFLNTSPPDERTFLLKSKEDLQQMDPDDTDIECGHIIKRYSERPHILKGYCRAVFAFKINLIFPKHIQDPYADCYEDAPFHMNNDSIDEVEFLPGHQTINVTLKSGIQIKSCATPKIIRFVNYNQKTGLEK</sequence>
<protein>
    <submittedName>
        <fullName evidence="1">Uncharacterized protein</fullName>
    </submittedName>
</protein>
<evidence type="ECO:0000313" key="2">
    <source>
        <dbReference type="Proteomes" id="UP001152320"/>
    </source>
</evidence>
<keyword evidence="2" id="KW-1185">Reference proteome</keyword>
<dbReference type="PANTHER" id="PTHR47642">
    <property type="entry name" value="ATP-DEPENDENT DNA HELICASE"/>
    <property type="match status" value="1"/>
</dbReference>
<dbReference type="InterPro" id="IPR051055">
    <property type="entry name" value="PIF1_helicase"/>
</dbReference>
<accession>A0A9Q1HJE7</accession>
<proteinExistence type="predicted"/>
<reference evidence="1" key="1">
    <citation type="submission" date="2021-10" db="EMBL/GenBank/DDBJ databases">
        <title>Tropical sea cucumber genome reveals ecological adaptation and Cuvierian tubules defense mechanism.</title>
        <authorList>
            <person name="Chen T."/>
        </authorList>
    </citation>
    <scope>NUCLEOTIDE SEQUENCE</scope>
    <source>
        <strain evidence="1">Nanhai2018</strain>
        <tissue evidence="1">Muscle</tissue>
    </source>
</reference>